<dbReference type="SUPFAM" id="SSF88723">
    <property type="entry name" value="PIN domain-like"/>
    <property type="match status" value="1"/>
</dbReference>
<dbReference type="InterPro" id="IPR029060">
    <property type="entry name" value="PIN-like_dom_sf"/>
</dbReference>
<gene>
    <name evidence="1" type="ORF">ARTHRO_50302</name>
</gene>
<sequence>MQEFNRENSPNMSDRLRIYLDACCLNRPFDNQTQPRIALETQAILTIINQCELGQWKLITSAALDAELVQTPDIERLKNIQSILSFAKIRVNSSQFIESRSQELVKLGFSGYDATHIASAERSNADVFLSTDDRLINRANRNIKTINVAIQNPVQWLMTINLK</sequence>
<evidence type="ECO:0008006" key="3">
    <source>
        <dbReference type="Google" id="ProtNLM"/>
    </source>
</evidence>
<dbReference type="Proteomes" id="UP000032946">
    <property type="component" value="Chromosome"/>
</dbReference>
<reference evidence="1 2" key="1">
    <citation type="submission" date="2014-02" db="EMBL/GenBank/DDBJ databases">
        <authorList>
            <person name="Genoscope - CEA"/>
        </authorList>
    </citation>
    <scope>NUCLEOTIDE SEQUENCE [LARGE SCALE GENOMIC DNA]</scope>
    <source>
        <strain evidence="1 2">PCC 8005</strain>
    </source>
</reference>
<dbReference type="AlphaFoldDB" id="A0A9P1P0W6"/>
<accession>A0A9P1P0W6</accession>
<keyword evidence="2" id="KW-1185">Reference proteome</keyword>
<dbReference type="EMBL" id="FO818640">
    <property type="protein sequence ID" value="CDM97332.1"/>
    <property type="molecule type" value="Genomic_DNA"/>
</dbReference>
<dbReference type="RefSeq" id="WP_008053931.1">
    <property type="nucleotide sequence ID" value="NZ_FO818640.1"/>
</dbReference>
<proteinExistence type="predicted"/>
<name>A0A9P1P0W6_9CYAN</name>
<dbReference type="Gene3D" id="3.40.50.1010">
    <property type="entry name" value="5'-nuclease"/>
    <property type="match status" value="1"/>
</dbReference>
<organism evidence="1 2">
    <name type="scientific">Limnospira indica PCC 8005</name>
    <dbReference type="NCBI Taxonomy" id="376219"/>
    <lineage>
        <taxon>Bacteria</taxon>
        <taxon>Bacillati</taxon>
        <taxon>Cyanobacteriota</taxon>
        <taxon>Cyanophyceae</taxon>
        <taxon>Oscillatoriophycideae</taxon>
        <taxon>Oscillatoriales</taxon>
        <taxon>Sirenicapillariaceae</taxon>
        <taxon>Limnospira</taxon>
    </lineage>
</organism>
<protein>
    <recommendedName>
        <fullName evidence="3">PIN domain-containing protein</fullName>
    </recommendedName>
</protein>
<evidence type="ECO:0000313" key="2">
    <source>
        <dbReference type="Proteomes" id="UP000032946"/>
    </source>
</evidence>
<evidence type="ECO:0000313" key="1">
    <source>
        <dbReference type="EMBL" id="CDM97332.1"/>
    </source>
</evidence>